<dbReference type="EMBL" id="JAWQEG010000415">
    <property type="protein sequence ID" value="KAK3890467.1"/>
    <property type="molecule type" value="Genomic_DNA"/>
</dbReference>
<gene>
    <name evidence="2" type="ORF">Pcinc_005547</name>
</gene>
<keyword evidence="3" id="KW-1185">Reference proteome</keyword>
<reference evidence="2" key="1">
    <citation type="submission" date="2023-10" db="EMBL/GenBank/DDBJ databases">
        <title>Genome assemblies of two species of porcelain crab, Petrolisthes cinctipes and Petrolisthes manimaculis (Anomura: Porcellanidae).</title>
        <authorList>
            <person name="Angst P."/>
        </authorList>
    </citation>
    <scope>NUCLEOTIDE SEQUENCE</scope>
    <source>
        <strain evidence="2">PB745_01</strain>
        <tissue evidence="2">Gill</tissue>
    </source>
</reference>
<dbReference type="AlphaFoldDB" id="A0AAE1L0F1"/>
<feature type="region of interest" description="Disordered" evidence="1">
    <location>
        <begin position="107"/>
        <end position="138"/>
    </location>
</feature>
<comment type="caution">
    <text evidence="2">The sequence shown here is derived from an EMBL/GenBank/DDBJ whole genome shotgun (WGS) entry which is preliminary data.</text>
</comment>
<evidence type="ECO:0000313" key="3">
    <source>
        <dbReference type="Proteomes" id="UP001286313"/>
    </source>
</evidence>
<evidence type="ECO:0000313" key="2">
    <source>
        <dbReference type="EMBL" id="KAK3890467.1"/>
    </source>
</evidence>
<dbReference type="Proteomes" id="UP001286313">
    <property type="component" value="Unassembled WGS sequence"/>
</dbReference>
<proteinExistence type="predicted"/>
<accession>A0AAE1L0F1</accession>
<organism evidence="2 3">
    <name type="scientific">Petrolisthes cinctipes</name>
    <name type="common">Flat porcelain crab</name>
    <dbReference type="NCBI Taxonomy" id="88211"/>
    <lineage>
        <taxon>Eukaryota</taxon>
        <taxon>Metazoa</taxon>
        <taxon>Ecdysozoa</taxon>
        <taxon>Arthropoda</taxon>
        <taxon>Crustacea</taxon>
        <taxon>Multicrustacea</taxon>
        <taxon>Malacostraca</taxon>
        <taxon>Eumalacostraca</taxon>
        <taxon>Eucarida</taxon>
        <taxon>Decapoda</taxon>
        <taxon>Pleocyemata</taxon>
        <taxon>Anomura</taxon>
        <taxon>Galatheoidea</taxon>
        <taxon>Porcellanidae</taxon>
        <taxon>Petrolisthes</taxon>
    </lineage>
</organism>
<feature type="compositionally biased region" description="Low complexity" evidence="1">
    <location>
        <begin position="120"/>
        <end position="138"/>
    </location>
</feature>
<sequence length="171" mass="18734">MNANQGRIAKCGKIVTLHEAGYTPTQIGRMRVLFTDEKTFASTFHSKLQIWRKIGTGRQDRGSASTIYGYDTAWEVEEVANESGGVLQCVDLPLCPVCMSTEDHQYAARDNEQESSNRMPALHSSNSASSPSSCIATPSSSRLATYQSLLEILSKIRDDVRDAADSLRSIA</sequence>
<evidence type="ECO:0000256" key="1">
    <source>
        <dbReference type="SAM" id="MobiDB-lite"/>
    </source>
</evidence>
<protein>
    <submittedName>
        <fullName evidence="2">Uncharacterized protein</fullName>
    </submittedName>
</protein>
<name>A0AAE1L0F1_PETCI</name>